<dbReference type="Proteomes" id="UP000183585">
    <property type="component" value="Unassembled WGS sequence"/>
</dbReference>
<dbReference type="RefSeq" id="WP_074474241.1">
    <property type="nucleotide sequence ID" value="NZ_FMCT01000004.1"/>
</dbReference>
<dbReference type="AlphaFoldDB" id="A0A1C4X3D3"/>
<dbReference type="GO" id="GO:0003824">
    <property type="term" value="F:catalytic activity"/>
    <property type="evidence" value="ECO:0007669"/>
    <property type="project" value="InterPro"/>
</dbReference>
<dbReference type="EMBL" id="FMCT01000004">
    <property type="protein sequence ID" value="SCF02681.1"/>
    <property type="molecule type" value="Genomic_DNA"/>
</dbReference>
<dbReference type="Gene3D" id="3.30.559.10">
    <property type="entry name" value="Chloramphenicol acetyltransferase-like domain"/>
    <property type="match status" value="1"/>
</dbReference>
<organism evidence="2 3">
    <name type="scientific">Micromonospora carbonacea</name>
    <dbReference type="NCBI Taxonomy" id="47853"/>
    <lineage>
        <taxon>Bacteria</taxon>
        <taxon>Bacillati</taxon>
        <taxon>Actinomycetota</taxon>
        <taxon>Actinomycetes</taxon>
        <taxon>Micromonosporales</taxon>
        <taxon>Micromonosporaceae</taxon>
        <taxon>Micromonospora</taxon>
    </lineage>
</organism>
<feature type="domain" description="Condensation" evidence="1">
    <location>
        <begin position="61"/>
        <end position="338"/>
    </location>
</feature>
<evidence type="ECO:0000259" key="1">
    <source>
        <dbReference type="Pfam" id="PF00668"/>
    </source>
</evidence>
<evidence type="ECO:0000313" key="3">
    <source>
        <dbReference type="Proteomes" id="UP000183585"/>
    </source>
</evidence>
<accession>A0A1C4X3D3</accession>
<dbReference type="GO" id="GO:0008610">
    <property type="term" value="P:lipid biosynthetic process"/>
    <property type="evidence" value="ECO:0007669"/>
    <property type="project" value="UniProtKB-ARBA"/>
</dbReference>
<dbReference type="InterPro" id="IPR001242">
    <property type="entry name" value="Condensation_dom"/>
</dbReference>
<proteinExistence type="predicted"/>
<dbReference type="Gene3D" id="3.30.559.30">
    <property type="entry name" value="Nonribosomal peptide synthetase, condensation domain"/>
    <property type="match status" value="1"/>
</dbReference>
<dbReference type="SUPFAM" id="SSF52777">
    <property type="entry name" value="CoA-dependent acyltransferases"/>
    <property type="match status" value="2"/>
</dbReference>
<keyword evidence="3" id="KW-1185">Reference proteome</keyword>
<sequence>MITIRTTDVEFHGGRPRTAPLTWGQEVIWDLVRDWDDARSYAVLTRWLPIPLLLSIGDVLECVAELLRRHEALRTMYRPTTSGDATQEVLGSGTLPVELCDRPTDDDTDWTTIVTDCLVRAAQVGFDHDKELPIRFSVIMKDGIPILLSFAVSHLSADFVAADLLVADLTALLRARVDGRPAPGARTALQPADLAALENRPEGQLLTIEAARFIRRQLDRAHPGMLPTRAQPATPRFFRGQLESDAVALAVAPAARRYRSSPSALLLAVTSALMRCVCPGDAFPVDIMQGNRTLPELAGTVCTLSQSIPTVVDLTAGTFAALTEHCAAVLAQARSHGRHRHRVVAALADEAGVGSAAHFNDIWSHLPGRPTRPPATLEELTARTADSAFSWPERVDLKNKALFVGVRGTAERVHLSLFADTALLPPGDIRAFLDTFERTAVTLAYQDVPLAQVAAWYAESRTRYADVDHG</sequence>
<gene>
    <name evidence="2" type="ORF">GA0070563_104187</name>
</gene>
<reference evidence="3" key="1">
    <citation type="submission" date="2016-06" db="EMBL/GenBank/DDBJ databases">
        <authorList>
            <person name="Varghese N."/>
            <person name="Submissions Spin"/>
        </authorList>
    </citation>
    <scope>NUCLEOTIDE SEQUENCE [LARGE SCALE GENOMIC DNA]</scope>
    <source>
        <strain evidence="3">DSM 43168</strain>
    </source>
</reference>
<dbReference type="Pfam" id="PF00668">
    <property type="entry name" value="Condensation"/>
    <property type="match status" value="1"/>
</dbReference>
<dbReference type="InterPro" id="IPR023213">
    <property type="entry name" value="CAT-like_dom_sf"/>
</dbReference>
<evidence type="ECO:0000313" key="2">
    <source>
        <dbReference type="EMBL" id="SCF02681.1"/>
    </source>
</evidence>
<protein>
    <submittedName>
        <fullName evidence="2">Condensation domain-containing protein</fullName>
    </submittedName>
</protein>
<name>A0A1C4X3D3_9ACTN</name>